<dbReference type="Proteomes" id="UP000184245">
    <property type="component" value="Unassembled WGS sequence"/>
</dbReference>
<protein>
    <submittedName>
        <fullName evidence="1">Uncharacterized protein</fullName>
    </submittedName>
</protein>
<dbReference type="EMBL" id="FQVI01000036">
    <property type="protein sequence ID" value="SHF51588.1"/>
    <property type="molecule type" value="Genomic_DNA"/>
</dbReference>
<organism evidence="1 2">
    <name type="scientific">Lactonifactor longoviformis DSM 17459</name>
    <dbReference type="NCBI Taxonomy" id="1122155"/>
    <lineage>
        <taxon>Bacteria</taxon>
        <taxon>Bacillati</taxon>
        <taxon>Bacillota</taxon>
        <taxon>Clostridia</taxon>
        <taxon>Eubacteriales</taxon>
        <taxon>Clostridiaceae</taxon>
        <taxon>Lactonifactor</taxon>
    </lineage>
</organism>
<evidence type="ECO:0000313" key="1">
    <source>
        <dbReference type="EMBL" id="SHF51588.1"/>
    </source>
</evidence>
<name>A0A1M5CA41_9CLOT</name>
<gene>
    <name evidence="1" type="ORF">SAMN02745158_04046</name>
</gene>
<keyword evidence="2" id="KW-1185">Reference proteome</keyword>
<evidence type="ECO:0000313" key="2">
    <source>
        <dbReference type="Proteomes" id="UP000184245"/>
    </source>
</evidence>
<dbReference type="AlphaFoldDB" id="A0A1M5CA41"/>
<reference evidence="1 2" key="1">
    <citation type="submission" date="2016-11" db="EMBL/GenBank/DDBJ databases">
        <authorList>
            <person name="Jaros S."/>
            <person name="Januszkiewicz K."/>
            <person name="Wedrychowicz H."/>
        </authorList>
    </citation>
    <scope>NUCLEOTIDE SEQUENCE [LARGE SCALE GENOMIC DNA]</scope>
    <source>
        <strain evidence="1 2">DSM 17459</strain>
    </source>
</reference>
<sequence>MPENRACAVSSISMEADSVRIVMKQRDFYCMTDLCNKSLFFAFTENQLCKLPLGRGKYT</sequence>
<proteinExistence type="predicted"/>
<dbReference type="STRING" id="1122155.SAMN02745158_04046"/>
<accession>A0A1M5CA41</accession>